<protein>
    <recommendedName>
        <fullName evidence="2">Mtf2-like C-terminal domain-containing protein</fullName>
    </recommendedName>
</protein>
<evidence type="ECO:0000259" key="2">
    <source>
        <dbReference type="Pfam" id="PF19189"/>
    </source>
</evidence>
<proteinExistence type="predicted"/>
<feature type="non-terminal residue" evidence="3">
    <location>
        <position position="1"/>
    </location>
</feature>
<evidence type="ECO:0000256" key="1">
    <source>
        <dbReference type="SAM" id="MobiDB-lite"/>
    </source>
</evidence>
<keyword evidence="4" id="KW-1185">Reference proteome</keyword>
<dbReference type="PANTHER" id="PTHR39468">
    <property type="entry name" value="CHROMOSOME 7, WHOLE GENOME SHOTGUN SEQUENCE"/>
    <property type="match status" value="1"/>
</dbReference>
<evidence type="ECO:0000313" key="3">
    <source>
        <dbReference type="EMBL" id="KAJ7782820.1"/>
    </source>
</evidence>
<dbReference type="InterPro" id="IPR043837">
    <property type="entry name" value="Mtf2-like_C"/>
</dbReference>
<dbReference type="EMBL" id="JARKIB010000003">
    <property type="protein sequence ID" value="KAJ7782820.1"/>
    <property type="molecule type" value="Genomic_DNA"/>
</dbReference>
<gene>
    <name evidence="3" type="ORF">B0H16DRAFT_468983</name>
</gene>
<dbReference type="PANTHER" id="PTHR39468:SF1">
    <property type="entry name" value="MTF2-LIKE C-TERMINAL DOMAIN-CONTAINING PROTEIN"/>
    <property type="match status" value="1"/>
</dbReference>
<evidence type="ECO:0000313" key="4">
    <source>
        <dbReference type="Proteomes" id="UP001215598"/>
    </source>
</evidence>
<dbReference type="GO" id="GO:0005739">
    <property type="term" value="C:mitochondrion"/>
    <property type="evidence" value="ECO:0007669"/>
    <property type="project" value="InterPro"/>
</dbReference>
<organism evidence="3 4">
    <name type="scientific">Mycena metata</name>
    <dbReference type="NCBI Taxonomy" id="1033252"/>
    <lineage>
        <taxon>Eukaryota</taxon>
        <taxon>Fungi</taxon>
        <taxon>Dikarya</taxon>
        <taxon>Basidiomycota</taxon>
        <taxon>Agaricomycotina</taxon>
        <taxon>Agaricomycetes</taxon>
        <taxon>Agaricomycetidae</taxon>
        <taxon>Agaricales</taxon>
        <taxon>Marasmiineae</taxon>
        <taxon>Mycenaceae</taxon>
        <taxon>Mycena</taxon>
    </lineage>
</organism>
<feature type="region of interest" description="Disordered" evidence="1">
    <location>
        <begin position="48"/>
        <end position="99"/>
    </location>
</feature>
<dbReference type="InterPro" id="IPR040009">
    <property type="entry name" value="Mtf2/C5D6.12-like"/>
</dbReference>
<dbReference type="AlphaFoldDB" id="A0AAD7KE96"/>
<feature type="domain" description="Mtf2-like C-terminal" evidence="2">
    <location>
        <begin position="163"/>
        <end position="336"/>
    </location>
</feature>
<reference evidence="3" key="1">
    <citation type="submission" date="2023-03" db="EMBL/GenBank/DDBJ databases">
        <title>Massive genome expansion in bonnet fungi (Mycena s.s.) driven by repeated elements and novel gene families across ecological guilds.</title>
        <authorList>
            <consortium name="Lawrence Berkeley National Laboratory"/>
            <person name="Harder C.B."/>
            <person name="Miyauchi S."/>
            <person name="Viragh M."/>
            <person name="Kuo A."/>
            <person name="Thoen E."/>
            <person name="Andreopoulos B."/>
            <person name="Lu D."/>
            <person name="Skrede I."/>
            <person name="Drula E."/>
            <person name="Henrissat B."/>
            <person name="Morin E."/>
            <person name="Kohler A."/>
            <person name="Barry K."/>
            <person name="LaButti K."/>
            <person name="Morin E."/>
            <person name="Salamov A."/>
            <person name="Lipzen A."/>
            <person name="Mereny Z."/>
            <person name="Hegedus B."/>
            <person name="Baldrian P."/>
            <person name="Stursova M."/>
            <person name="Weitz H."/>
            <person name="Taylor A."/>
            <person name="Grigoriev I.V."/>
            <person name="Nagy L.G."/>
            <person name="Martin F."/>
            <person name="Kauserud H."/>
        </authorList>
    </citation>
    <scope>NUCLEOTIDE SEQUENCE</scope>
    <source>
        <strain evidence="3">CBHHK182m</strain>
    </source>
</reference>
<feature type="compositionally biased region" description="Polar residues" evidence="1">
    <location>
        <begin position="52"/>
        <end position="71"/>
    </location>
</feature>
<sequence>VTPANFPSASPCSLREQSARVCTKSPKQRLTWAPSKCRLPLSSPFRRVPCRTMSTNDTVSSTSQRPDTPQSPWDDVLSDIKETPDHMPPPSGVGPRRLRRQTMTAREISAFNEVFNMIFDSMSEKEKDSGHSGSVDIGGAGMGELFGTIRRHSKRMKWTAKADEELDRKKDEMDRCKNDRELLDWAMREVFGESQAYLQEFKAAQTEGGELPILQPPTYPHLIALLMRTFRDTYRDPHLALSMFDYARHLSTSSYVFGCSTSAYNELIATRWNCFRDLKGVHDALEEMSVNGVDMDNKTQELAEKVRQEVGERTLWMEGNEIGQSGAWDMLNNIERLVNQMVVGNRKRLEKQRKNQKSVPWNEWRTEGIDDRGQRDWEFDKW</sequence>
<dbReference type="Proteomes" id="UP001215598">
    <property type="component" value="Unassembled WGS sequence"/>
</dbReference>
<comment type="caution">
    <text evidence="3">The sequence shown here is derived from an EMBL/GenBank/DDBJ whole genome shotgun (WGS) entry which is preliminary data.</text>
</comment>
<accession>A0AAD7KE96</accession>
<name>A0AAD7KE96_9AGAR</name>
<dbReference type="Pfam" id="PF19189">
    <property type="entry name" value="Mtf2"/>
    <property type="match status" value="1"/>
</dbReference>